<name>A0A0D9VVN9_9ORYZ</name>
<organism evidence="1 2">
    <name type="scientific">Leersia perrieri</name>
    <dbReference type="NCBI Taxonomy" id="77586"/>
    <lineage>
        <taxon>Eukaryota</taxon>
        <taxon>Viridiplantae</taxon>
        <taxon>Streptophyta</taxon>
        <taxon>Embryophyta</taxon>
        <taxon>Tracheophyta</taxon>
        <taxon>Spermatophyta</taxon>
        <taxon>Magnoliopsida</taxon>
        <taxon>Liliopsida</taxon>
        <taxon>Poales</taxon>
        <taxon>Poaceae</taxon>
        <taxon>BOP clade</taxon>
        <taxon>Oryzoideae</taxon>
        <taxon>Oryzeae</taxon>
        <taxon>Oryzinae</taxon>
        <taxon>Leersia</taxon>
    </lineage>
</organism>
<dbReference type="eggNOG" id="ENOG502R52S">
    <property type="taxonomic scope" value="Eukaryota"/>
</dbReference>
<dbReference type="STRING" id="77586.A0A0D9VVN9"/>
<sequence length="159" mass="19058">MPYHSDEDSNISFNSLCLRRREVLVSRTLICFWAVEYHLPHRVMRQLGKYQECPVEDIPMDVALHKIDRIKKRGVTNWEPEFRKEIDEWRRGGVDRHIHPIHQNSHFKVYLRWLHRNYRLSLRPAWTEADIAEDRDSDPEENFYDHAAWISDGACSCEG</sequence>
<dbReference type="GO" id="GO:0010073">
    <property type="term" value="P:meristem maintenance"/>
    <property type="evidence" value="ECO:0007669"/>
    <property type="project" value="InterPro"/>
</dbReference>
<reference evidence="2" key="2">
    <citation type="submission" date="2013-12" db="EMBL/GenBank/DDBJ databases">
        <authorList>
            <person name="Yu Y."/>
            <person name="Lee S."/>
            <person name="de Baynast K."/>
            <person name="Wissotski M."/>
            <person name="Liu L."/>
            <person name="Talag J."/>
            <person name="Goicoechea J."/>
            <person name="Angelova A."/>
            <person name="Jetty R."/>
            <person name="Kudrna D."/>
            <person name="Golser W."/>
            <person name="Rivera L."/>
            <person name="Zhang J."/>
            <person name="Wing R."/>
        </authorList>
    </citation>
    <scope>NUCLEOTIDE SEQUENCE</scope>
</reference>
<dbReference type="EnsemblPlants" id="LPERR03G19520.1">
    <property type="protein sequence ID" value="LPERR03G19520.1"/>
    <property type="gene ID" value="LPERR03G19520"/>
</dbReference>
<dbReference type="Proteomes" id="UP000032180">
    <property type="component" value="Chromosome 3"/>
</dbReference>
<evidence type="ECO:0000313" key="2">
    <source>
        <dbReference type="Proteomes" id="UP000032180"/>
    </source>
</evidence>
<evidence type="ECO:0000313" key="1">
    <source>
        <dbReference type="EnsemblPlants" id="LPERR03G19520.1"/>
    </source>
</evidence>
<proteinExistence type="predicted"/>
<dbReference type="PANTHER" id="PTHR46033">
    <property type="entry name" value="PROTEIN MAIN-LIKE 2"/>
    <property type="match status" value="1"/>
</dbReference>
<keyword evidence="2" id="KW-1185">Reference proteome</keyword>
<dbReference type="HOGENOM" id="CLU_113901_0_0_1"/>
<accession>A0A0D9VVN9</accession>
<dbReference type="InterPro" id="IPR044824">
    <property type="entry name" value="MAIN-like"/>
</dbReference>
<reference evidence="1" key="3">
    <citation type="submission" date="2015-04" db="UniProtKB">
        <authorList>
            <consortium name="EnsemblPlants"/>
        </authorList>
    </citation>
    <scope>IDENTIFICATION</scope>
</reference>
<reference evidence="1 2" key="1">
    <citation type="submission" date="2012-08" db="EMBL/GenBank/DDBJ databases">
        <title>Oryza genome evolution.</title>
        <authorList>
            <person name="Wing R.A."/>
        </authorList>
    </citation>
    <scope>NUCLEOTIDE SEQUENCE</scope>
</reference>
<dbReference type="Gramene" id="LPERR03G19520.1">
    <property type="protein sequence ID" value="LPERR03G19520.1"/>
    <property type="gene ID" value="LPERR03G19520"/>
</dbReference>
<dbReference type="PANTHER" id="PTHR46033:SF8">
    <property type="entry name" value="PROTEIN MAINTENANCE OF MERISTEMS-LIKE"/>
    <property type="match status" value="1"/>
</dbReference>
<protein>
    <recommendedName>
        <fullName evidence="3">Aminotransferase-like plant mobile domain-containing protein</fullName>
    </recommendedName>
</protein>
<dbReference type="AlphaFoldDB" id="A0A0D9VVN9"/>
<evidence type="ECO:0008006" key="3">
    <source>
        <dbReference type="Google" id="ProtNLM"/>
    </source>
</evidence>